<dbReference type="EMBL" id="VZZK01000024">
    <property type="protein sequence ID" value="KAB1077013.1"/>
    <property type="molecule type" value="Genomic_DNA"/>
</dbReference>
<evidence type="ECO:0000256" key="1">
    <source>
        <dbReference type="SAM" id="SignalP"/>
    </source>
</evidence>
<reference evidence="2 3" key="1">
    <citation type="submission" date="2019-09" db="EMBL/GenBank/DDBJ databases">
        <title>YIM 48816 draft genome.</title>
        <authorList>
            <person name="Jiang L."/>
        </authorList>
    </citation>
    <scope>NUCLEOTIDE SEQUENCE [LARGE SCALE GENOMIC DNA]</scope>
    <source>
        <strain evidence="2 3">YIM 48816</strain>
    </source>
</reference>
<organism evidence="2 3">
    <name type="scientific">Methylobacterium soli</name>
    <dbReference type="NCBI Taxonomy" id="553447"/>
    <lineage>
        <taxon>Bacteria</taxon>
        <taxon>Pseudomonadati</taxon>
        <taxon>Pseudomonadota</taxon>
        <taxon>Alphaproteobacteria</taxon>
        <taxon>Hyphomicrobiales</taxon>
        <taxon>Methylobacteriaceae</taxon>
        <taxon>Methylobacterium</taxon>
    </lineage>
</organism>
<keyword evidence="2" id="KW-0813">Transport</keyword>
<feature type="non-terminal residue" evidence="2">
    <location>
        <position position="43"/>
    </location>
</feature>
<evidence type="ECO:0000313" key="2">
    <source>
        <dbReference type="EMBL" id="KAB1077013.1"/>
    </source>
</evidence>
<dbReference type="AlphaFoldDB" id="A0A6L3SUT7"/>
<name>A0A6L3SUT7_9HYPH</name>
<dbReference type="Proteomes" id="UP000474159">
    <property type="component" value="Unassembled WGS sequence"/>
</dbReference>
<accession>A0A6L3SUT7</accession>
<comment type="caution">
    <text evidence="2">The sequence shown here is derived from an EMBL/GenBank/DDBJ whole genome shotgun (WGS) entry which is preliminary data.</text>
</comment>
<keyword evidence="3" id="KW-1185">Reference proteome</keyword>
<proteinExistence type="predicted"/>
<sequence length="43" mass="4132">MRALPLLLCTALAVSGCSVLPASGPTASAVAEGADVATKDGVF</sequence>
<keyword evidence="1" id="KW-0732">Signal</keyword>
<feature type="signal peptide" evidence="1">
    <location>
        <begin position="1"/>
        <end position="22"/>
    </location>
</feature>
<gene>
    <name evidence="2" type="ORF">F6X53_20250</name>
</gene>
<keyword evidence="2" id="KW-0762">Sugar transport</keyword>
<evidence type="ECO:0000313" key="3">
    <source>
        <dbReference type="Proteomes" id="UP000474159"/>
    </source>
</evidence>
<protein>
    <submittedName>
        <fullName evidence="2">Sugar transporter</fullName>
    </submittedName>
</protein>
<dbReference type="PROSITE" id="PS51257">
    <property type="entry name" value="PROKAR_LIPOPROTEIN"/>
    <property type="match status" value="1"/>
</dbReference>
<feature type="chain" id="PRO_5026714782" evidence="1">
    <location>
        <begin position="23"/>
        <end position="43"/>
    </location>
</feature>